<dbReference type="EMBL" id="CP136594">
    <property type="protein sequence ID" value="WOE73766.1"/>
    <property type="molecule type" value="Genomic_DNA"/>
</dbReference>
<evidence type="ECO:0000313" key="8">
    <source>
        <dbReference type="EMBL" id="WOE73766.1"/>
    </source>
</evidence>
<reference evidence="8 9" key="1">
    <citation type="submission" date="2023-10" db="EMBL/GenBank/DDBJ databases">
        <title>Complete genome sequence of a Sphingomonadaceae bacterium.</title>
        <authorList>
            <person name="Yan C."/>
        </authorList>
    </citation>
    <scope>NUCLEOTIDE SEQUENCE [LARGE SCALE GENOMIC DNA]</scope>
    <source>
        <strain evidence="8 9">SCSIO 66989</strain>
    </source>
</reference>
<keyword evidence="9" id="KW-1185">Reference proteome</keyword>
<feature type="transmembrane region" description="Helical" evidence="7">
    <location>
        <begin position="95"/>
        <end position="115"/>
    </location>
</feature>
<dbReference type="PANTHER" id="PTHR34857:SF2">
    <property type="entry name" value="SLL0384 PROTEIN"/>
    <property type="match status" value="1"/>
</dbReference>
<evidence type="ECO:0000256" key="7">
    <source>
        <dbReference type="SAM" id="Phobius"/>
    </source>
</evidence>
<protein>
    <submittedName>
        <fullName evidence="8">Energy-coupling factor transporter transmembrane component T</fullName>
    </submittedName>
</protein>
<dbReference type="GO" id="GO:0005886">
    <property type="term" value="C:plasma membrane"/>
    <property type="evidence" value="ECO:0007669"/>
    <property type="project" value="UniProtKB-ARBA"/>
</dbReference>
<sequence length="240" mass="26678">MKVPTLHTGKDNFWRRRDPRVKWALFFIFILLIYLAPDWRWMAAASLAGFFIALTAQAPVGWLLLMLMIQIPNVTGLVIIPMLGSEFTFNDEFRFGLHMGFGWIAAILIGISLFSTMDVDELVSGLRGIGLPKQLAFVVGYAFVLVYLSFTDLSRIYDSMRLKGLELSWRQPIVSGRNLLTMFIPALITIVRRGGTMATALEARGSSAQNSIQRPAKRLDIADILVLGCGLASLIAAIIL</sequence>
<evidence type="ECO:0000256" key="4">
    <source>
        <dbReference type="ARBA" id="ARBA00022692"/>
    </source>
</evidence>
<evidence type="ECO:0000256" key="5">
    <source>
        <dbReference type="ARBA" id="ARBA00022989"/>
    </source>
</evidence>
<name>A0AA97F3R4_9SPHN</name>
<dbReference type="Proteomes" id="UP001302429">
    <property type="component" value="Chromosome"/>
</dbReference>
<keyword evidence="6 7" id="KW-0472">Membrane</keyword>
<dbReference type="PANTHER" id="PTHR34857">
    <property type="entry name" value="SLL0384 PROTEIN"/>
    <property type="match status" value="1"/>
</dbReference>
<dbReference type="CDD" id="cd16914">
    <property type="entry name" value="EcfT"/>
    <property type="match status" value="1"/>
</dbReference>
<feature type="transmembrane region" description="Helical" evidence="7">
    <location>
        <begin position="135"/>
        <end position="153"/>
    </location>
</feature>
<comment type="similarity">
    <text evidence="2">Belongs to the CbiQ family.</text>
</comment>
<evidence type="ECO:0000256" key="1">
    <source>
        <dbReference type="ARBA" id="ARBA00004141"/>
    </source>
</evidence>
<dbReference type="KEGG" id="acoa:RB602_07765"/>
<evidence type="ECO:0000256" key="3">
    <source>
        <dbReference type="ARBA" id="ARBA00022475"/>
    </source>
</evidence>
<feature type="transmembrane region" description="Helical" evidence="7">
    <location>
        <begin position="62"/>
        <end position="83"/>
    </location>
</feature>
<proteinExistence type="inferred from homology"/>
<dbReference type="Pfam" id="PF02361">
    <property type="entry name" value="CbiQ"/>
    <property type="match status" value="1"/>
</dbReference>
<feature type="transmembrane region" description="Helical" evidence="7">
    <location>
        <begin position="21"/>
        <end position="42"/>
    </location>
</feature>
<organism evidence="8 9">
    <name type="scientific">Alterisphingorhabdus coralli</name>
    <dbReference type="NCBI Taxonomy" id="3071408"/>
    <lineage>
        <taxon>Bacteria</taxon>
        <taxon>Pseudomonadati</taxon>
        <taxon>Pseudomonadota</taxon>
        <taxon>Alphaproteobacteria</taxon>
        <taxon>Sphingomonadales</taxon>
        <taxon>Sphingomonadaceae</taxon>
        <taxon>Alterisphingorhabdus (ex Yan et al. 2024)</taxon>
    </lineage>
</organism>
<dbReference type="RefSeq" id="WP_317079991.1">
    <property type="nucleotide sequence ID" value="NZ_CP136594.1"/>
</dbReference>
<keyword evidence="3" id="KW-1003">Cell membrane</keyword>
<comment type="subcellular location">
    <subcellularLocation>
        <location evidence="1">Membrane</location>
        <topology evidence="1">Multi-pass membrane protein</topology>
    </subcellularLocation>
</comment>
<keyword evidence="4 7" id="KW-0812">Transmembrane</keyword>
<evidence type="ECO:0000256" key="2">
    <source>
        <dbReference type="ARBA" id="ARBA00008564"/>
    </source>
</evidence>
<dbReference type="InterPro" id="IPR003339">
    <property type="entry name" value="ABC/ECF_trnsptr_transmembrane"/>
</dbReference>
<evidence type="ECO:0000313" key="9">
    <source>
        <dbReference type="Proteomes" id="UP001302429"/>
    </source>
</evidence>
<gene>
    <name evidence="8" type="ORF">RB602_07765</name>
</gene>
<evidence type="ECO:0000256" key="6">
    <source>
        <dbReference type="ARBA" id="ARBA00023136"/>
    </source>
</evidence>
<feature type="transmembrane region" description="Helical" evidence="7">
    <location>
        <begin position="221"/>
        <end position="239"/>
    </location>
</feature>
<dbReference type="AlphaFoldDB" id="A0AA97F3R4"/>
<accession>A0AA97F3R4</accession>
<dbReference type="InterPro" id="IPR051611">
    <property type="entry name" value="ECF_transporter_component"/>
</dbReference>
<keyword evidence="5 7" id="KW-1133">Transmembrane helix</keyword>